<proteinExistence type="predicted"/>
<dbReference type="InterPro" id="IPR028098">
    <property type="entry name" value="Glyco_trans_4-like_N"/>
</dbReference>
<protein>
    <submittedName>
        <fullName evidence="3">Glycosyltransferase family 1 protein</fullName>
    </submittedName>
</protein>
<gene>
    <name evidence="3" type="ORF">C7B64_07805</name>
</gene>
<dbReference type="PANTHER" id="PTHR12526">
    <property type="entry name" value="GLYCOSYLTRANSFERASE"/>
    <property type="match status" value="1"/>
</dbReference>
<feature type="domain" description="Glycosyltransferase subfamily 4-like N-terminal" evidence="2">
    <location>
        <begin position="21"/>
        <end position="173"/>
    </location>
</feature>
<comment type="caution">
    <text evidence="3">The sequence shown here is derived from an EMBL/GenBank/DDBJ whole genome shotgun (WGS) entry which is preliminary data.</text>
</comment>
<dbReference type="SUPFAM" id="SSF53756">
    <property type="entry name" value="UDP-Glycosyltransferase/glycogen phosphorylase"/>
    <property type="match status" value="1"/>
</dbReference>
<reference evidence="3 4" key="1">
    <citation type="submission" date="2018-02" db="EMBL/GenBank/DDBJ databases">
        <authorList>
            <person name="Cohen D.B."/>
            <person name="Kent A.D."/>
        </authorList>
    </citation>
    <scope>NUCLEOTIDE SEQUENCE [LARGE SCALE GENOMIC DNA]</scope>
    <source>
        <strain evidence="3 4">CCAP 1448/3</strain>
    </source>
</reference>
<dbReference type="EMBL" id="PVWJ01000029">
    <property type="protein sequence ID" value="PSB03547.1"/>
    <property type="molecule type" value="Genomic_DNA"/>
</dbReference>
<evidence type="ECO:0000313" key="3">
    <source>
        <dbReference type="EMBL" id="PSB03547.1"/>
    </source>
</evidence>
<evidence type="ECO:0000313" key="4">
    <source>
        <dbReference type="Proteomes" id="UP000238762"/>
    </source>
</evidence>
<dbReference type="CDD" id="cd03808">
    <property type="entry name" value="GT4_CapM-like"/>
    <property type="match status" value="1"/>
</dbReference>
<dbReference type="InterPro" id="IPR001296">
    <property type="entry name" value="Glyco_trans_1"/>
</dbReference>
<evidence type="ECO:0000259" key="1">
    <source>
        <dbReference type="Pfam" id="PF00534"/>
    </source>
</evidence>
<keyword evidence="3" id="KW-0808">Transferase</keyword>
<dbReference type="OrthoDB" id="9806653at2"/>
<dbReference type="AlphaFoldDB" id="A0A2T1C5Y9"/>
<organism evidence="3 4">
    <name type="scientific">Merismopedia glauca CCAP 1448/3</name>
    <dbReference type="NCBI Taxonomy" id="1296344"/>
    <lineage>
        <taxon>Bacteria</taxon>
        <taxon>Bacillati</taxon>
        <taxon>Cyanobacteriota</taxon>
        <taxon>Cyanophyceae</taxon>
        <taxon>Synechococcales</taxon>
        <taxon>Merismopediaceae</taxon>
        <taxon>Merismopedia</taxon>
    </lineage>
</organism>
<dbReference type="Proteomes" id="UP000238762">
    <property type="component" value="Unassembled WGS sequence"/>
</dbReference>
<dbReference type="Pfam" id="PF00534">
    <property type="entry name" value="Glycos_transf_1"/>
    <property type="match status" value="1"/>
</dbReference>
<feature type="domain" description="Glycosyl transferase family 1" evidence="1">
    <location>
        <begin position="198"/>
        <end position="353"/>
    </location>
</feature>
<reference evidence="3 4" key="2">
    <citation type="submission" date="2018-03" db="EMBL/GenBank/DDBJ databases">
        <title>The ancient ancestry and fast evolution of plastids.</title>
        <authorList>
            <person name="Moore K.R."/>
            <person name="Magnabosco C."/>
            <person name="Momper L."/>
            <person name="Gold D.A."/>
            <person name="Bosak T."/>
            <person name="Fournier G.P."/>
        </authorList>
    </citation>
    <scope>NUCLEOTIDE SEQUENCE [LARGE SCALE GENOMIC DNA]</scope>
    <source>
        <strain evidence="3 4">CCAP 1448/3</strain>
    </source>
</reference>
<accession>A0A2T1C5Y9</accession>
<sequence>MKKLLIVTTISETLTSFLLPFAHHFKDRGWRVDAMSQGVSQSPECLAAFDQVWEIKWSRNPLDPRNLIIAPSVIQQVVKQEEYDLVHVHTPVAAFVTRYALRNFRKSGKLRVIYTAHGFHFYPGGNPFKNQIFLTLEKIAGNWTDDLVVINRTDESAAKHYQIIAPNSLHYMPGIGVDLQYYSQDSISSEAVDRVYQELAITSENPLFLVIAEFIPRKHHQDVLQALAKLGRSHVHLALAGDGSLLPQMQSLAVELGIKNQVHFLGYRQDIPTLIKAATATILVSEQEGLPRSIMESLAIGTPVIGSDIRGIKDLLKEGCGILVKVGDVEDLTKAIARIIDRPSETKAMSEKGINCISKYDLQQIIHLHEKLY</sequence>
<name>A0A2T1C5Y9_9CYAN</name>
<keyword evidence="4" id="KW-1185">Reference proteome</keyword>
<dbReference type="Pfam" id="PF13439">
    <property type="entry name" value="Glyco_transf_4"/>
    <property type="match status" value="1"/>
</dbReference>
<evidence type="ECO:0000259" key="2">
    <source>
        <dbReference type="Pfam" id="PF13439"/>
    </source>
</evidence>
<dbReference type="Gene3D" id="3.40.50.2000">
    <property type="entry name" value="Glycogen Phosphorylase B"/>
    <property type="match status" value="2"/>
</dbReference>
<dbReference type="RefSeq" id="WP_106288081.1">
    <property type="nucleotide sequence ID" value="NZ_CAWNTC010000250.1"/>
</dbReference>
<dbReference type="GO" id="GO:0016757">
    <property type="term" value="F:glycosyltransferase activity"/>
    <property type="evidence" value="ECO:0007669"/>
    <property type="project" value="InterPro"/>
</dbReference>